<feature type="transmembrane region" description="Helical" evidence="4">
    <location>
        <begin position="161"/>
        <end position="179"/>
    </location>
</feature>
<dbReference type="InterPro" id="IPR018060">
    <property type="entry name" value="HTH_AraC"/>
</dbReference>
<keyword evidence="4" id="KW-0472">Membrane</keyword>
<keyword evidence="3" id="KW-0804">Transcription</keyword>
<protein>
    <submittedName>
        <fullName evidence="6">AraC family transcriptional regulator</fullName>
    </submittedName>
</protein>
<dbReference type="Pfam" id="PF12833">
    <property type="entry name" value="HTH_18"/>
    <property type="match status" value="1"/>
</dbReference>
<gene>
    <name evidence="6" type="ORF">GVT53_12795</name>
</gene>
<dbReference type="GO" id="GO:0003700">
    <property type="term" value="F:DNA-binding transcription factor activity"/>
    <property type="evidence" value="ECO:0007669"/>
    <property type="project" value="InterPro"/>
</dbReference>
<proteinExistence type="predicted"/>
<dbReference type="GO" id="GO:0043565">
    <property type="term" value="F:sequence-specific DNA binding"/>
    <property type="evidence" value="ECO:0007669"/>
    <property type="project" value="InterPro"/>
</dbReference>
<feature type="transmembrane region" description="Helical" evidence="4">
    <location>
        <begin position="121"/>
        <end position="141"/>
    </location>
</feature>
<dbReference type="Gene3D" id="1.10.10.60">
    <property type="entry name" value="Homeodomain-like"/>
    <property type="match status" value="2"/>
</dbReference>
<organism evidence="6 7">
    <name type="scientific">Flagellimonas oceani</name>
    <dbReference type="NCBI Taxonomy" id="2698672"/>
    <lineage>
        <taxon>Bacteria</taxon>
        <taxon>Pseudomonadati</taxon>
        <taxon>Bacteroidota</taxon>
        <taxon>Flavobacteriia</taxon>
        <taxon>Flavobacteriales</taxon>
        <taxon>Flavobacteriaceae</taxon>
        <taxon>Flagellimonas</taxon>
    </lineage>
</organism>
<evidence type="ECO:0000313" key="6">
    <source>
        <dbReference type="EMBL" id="QII45519.1"/>
    </source>
</evidence>
<dbReference type="InterPro" id="IPR009057">
    <property type="entry name" value="Homeodomain-like_sf"/>
</dbReference>
<evidence type="ECO:0000256" key="1">
    <source>
        <dbReference type="ARBA" id="ARBA00023015"/>
    </source>
</evidence>
<dbReference type="SMART" id="SM00342">
    <property type="entry name" value="HTH_ARAC"/>
    <property type="match status" value="1"/>
</dbReference>
<dbReference type="PANTHER" id="PTHR43280">
    <property type="entry name" value="ARAC-FAMILY TRANSCRIPTIONAL REGULATOR"/>
    <property type="match status" value="1"/>
</dbReference>
<feature type="domain" description="HTH araC/xylS-type" evidence="5">
    <location>
        <begin position="281"/>
        <end position="384"/>
    </location>
</feature>
<keyword evidence="4" id="KW-0812">Transmembrane</keyword>
<keyword evidence="7" id="KW-1185">Reference proteome</keyword>
<dbReference type="PANTHER" id="PTHR43280:SF29">
    <property type="entry name" value="ARAC-FAMILY TRANSCRIPTIONAL REGULATOR"/>
    <property type="match status" value="1"/>
</dbReference>
<feature type="transmembrane region" description="Helical" evidence="4">
    <location>
        <begin position="225"/>
        <end position="245"/>
    </location>
</feature>
<evidence type="ECO:0000256" key="2">
    <source>
        <dbReference type="ARBA" id="ARBA00023125"/>
    </source>
</evidence>
<evidence type="ECO:0000256" key="3">
    <source>
        <dbReference type="ARBA" id="ARBA00023163"/>
    </source>
</evidence>
<keyword evidence="2" id="KW-0238">DNA-binding</keyword>
<dbReference type="SUPFAM" id="SSF46689">
    <property type="entry name" value="Homeodomain-like"/>
    <property type="match status" value="1"/>
</dbReference>
<evidence type="ECO:0000256" key="4">
    <source>
        <dbReference type="SAM" id="Phobius"/>
    </source>
</evidence>
<keyword evidence="1" id="KW-0805">Transcription regulation</keyword>
<reference evidence="6 7" key="1">
    <citation type="submission" date="2020-02" db="EMBL/GenBank/DDBJ databases">
        <title>Complete genome of Muricauda sp. 501str8.</title>
        <authorList>
            <person name="Dong B."/>
            <person name="Zhu S."/>
            <person name="Yang J."/>
            <person name="Chen J."/>
        </authorList>
    </citation>
    <scope>NUCLEOTIDE SEQUENCE [LARGE SCALE GENOMIC DNA]</scope>
    <source>
        <strain evidence="6 7">501str8</strain>
    </source>
</reference>
<dbReference type="EMBL" id="CP049616">
    <property type="protein sequence ID" value="QII45519.1"/>
    <property type="molecule type" value="Genomic_DNA"/>
</dbReference>
<feature type="transmembrane region" description="Helical" evidence="4">
    <location>
        <begin position="89"/>
        <end position="105"/>
    </location>
</feature>
<name>A0A6G7J4I8_9FLAO</name>
<dbReference type="AlphaFoldDB" id="A0A6G7J4I8"/>
<feature type="transmembrane region" description="Helical" evidence="4">
    <location>
        <begin position="191"/>
        <end position="213"/>
    </location>
</feature>
<evidence type="ECO:0000259" key="5">
    <source>
        <dbReference type="PROSITE" id="PS01124"/>
    </source>
</evidence>
<keyword evidence="4" id="KW-1133">Transmembrane helix</keyword>
<dbReference type="PROSITE" id="PS01124">
    <property type="entry name" value="HTH_ARAC_FAMILY_2"/>
    <property type="match status" value="1"/>
</dbReference>
<feature type="transmembrane region" description="Helical" evidence="4">
    <location>
        <begin position="29"/>
        <end position="50"/>
    </location>
</feature>
<dbReference type="KEGG" id="mut:GVT53_12795"/>
<sequence length="387" mass="44609">MYTVSAFSFWAKAILPLNSIETAIPSELNLLHFIFIGISLLGAGVGSYLIFLKKHNLYMGIFMITMAAILLELTLLWWDGVLHIPKIPFYSSISFLLGPSLFLYIQKKVYPNQKERTSKTALYFSIFIVSLALMLVLTNTYENIPKNGLGGLGVQLLNSTSLKSIYCGIFLMLMIKQYLGYRTRIDPMDRNWLRTLVIFFFTIFLISIIGAVFKNEFSLMHVTRYVLAYFFSVFIIIISFLLYLLPTIVTESLLIRLDKDQIKEKYQNSGLTIAMASALRLQLLNSMEEKVFLDPTLSLEILAKKLNTDRYSLSQVINQEFHKNFYEFINDYHINECLAYIDENPHQIDSITDIIYASGFNNKVSFYNAFKKRKNITPAQYIKALNQ</sequence>
<feature type="transmembrane region" description="Helical" evidence="4">
    <location>
        <begin position="57"/>
        <end position="77"/>
    </location>
</feature>
<evidence type="ECO:0000313" key="7">
    <source>
        <dbReference type="Proteomes" id="UP000502928"/>
    </source>
</evidence>
<dbReference type="Proteomes" id="UP000502928">
    <property type="component" value="Chromosome"/>
</dbReference>
<dbReference type="RefSeq" id="WP_166248925.1">
    <property type="nucleotide sequence ID" value="NZ_CP049616.1"/>
</dbReference>
<accession>A0A6G7J4I8</accession>